<feature type="compositionally biased region" description="Low complexity" evidence="1">
    <location>
        <begin position="360"/>
        <end position="369"/>
    </location>
</feature>
<feature type="compositionally biased region" description="Low complexity" evidence="1">
    <location>
        <begin position="43"/>
        <end position="58"/>
    </location>
</feature>
<dbReference type="PANTHER" id="PTHR39606:SF1">
    <property type="entry name" value="CELL SURFACE PROTEIN"/>
    <property type="match status" value="1"/>
</dbReference>
<keyword evidence="3" id="KW-1185">Reference proteome</keyword>
<feature type="compositionally biased region" description="Basic and acidic residues" evidence="1">
    <location>
        <begin position="379"/>
        <end position="391"/>
    </location>
</feature>
<comment type="caution">
    <text evidence="2">The sequence shown here is derived from an EMBL/GenBank/DDBJ whole genome shotgun (WGS) entry which is preliminary data.</text>
</comment>
<feature type="region of interest" description="Disordered" evidence="1">
    <location>
        <begin position="1"/>
        <end position="402"/>
    </location>
</feature>
<name>A0A9W8YCE6_9PLEO</name>
<feature type="compositionally biased region" description="Basic and acidic residues" evidence="1">
    <location>
        <begin position="159"/>
        <end position="177"/>
    </location>
</feature>
<feature type="compositionally biased region" description="Low complexity" evidence="1">
    <location>
        <begin position="133"/>
        <end position="142"/>
    </location>
</feature>
<dbReference type="PANTHER" id="PTHR39606">
    <property type="entry name" value="SURFACE PROTEIN, PUTATIVE-RELATED"/>
    <property type="match status" value="1"/>
</dbReference>
<dbReference type="AlphaFoldDB" id="A0A9W8YCE6"/>
<feature type="compositionally biased region" description="Gly residues" evidence="1">
    <location>
        <begin position="59"/>
        <end position="74"/>
    </location>
</feature>
<feature type="compositionally biased region" description="Gly residues" evidence="1">
    <location>
        <begin position="322"/>
        <end position="335"/>
    </location>
</feature>
<organism evidence="2 3">
    <name type="scientific">Neocucurbitaria cava</name>
    <dbReference type="NCBI Taxonomy" id="798079"/>
    <lineage>
        <taxon>Eukaryota</taxon>
        <taxon>Fungi</taxon>
        <taxon>Dikarya</taxon>
        <taxon>Ascomycota</taxon>
        <taxon>Pezizomycotina</taxon>
        <taxon>Dothideomycetes</taxon>
        <taxon>Pleosporomycetidae</taxon>
        <taxon>Pleosporales</taxon>
        <taxon>Pleosporineae</taxon>
        <taxon>Cucurbitariaceae</taxon>
        <taxon>Neocucurbitaria</taxon>
    </lineage>
</organism>
<feature type="compositionally biased region" description="Basic and acidic residues" evidence="1">
    <location>
        <begin position="232"/>
        <end position="250"/>
    </location>
</feature>
<reference evidence="2" key="1">
    <citation type="submission" date="2022-10" db="EMBL/GenBank/DDBJ databases">
        <title>Tapping the CABI collections for fungal endophytes: first genome assemblies for Collariella, Neodidymelliopsis, Ascochyta clinopodiicola, Didymella pomorum, Didymosphaeria variabile, Neocosmospora piperis and Neocucurbitaria cava.</title>
        <authorList>
            <person name="Hill R."/>
        </authorList>
    </citation>
    <scope>NUCLEOTIDE SEQUENCE</scope>
    <source>
        <strain evidence="2">IMI 356814</strain>
    </source>
</reference>
<evidence type="ECO:0000256" key="1">
    <source>
        <dbReference type="SAM" id="MobiDB-lite"/>
    </source>
</evidence>
<accession>A0A9W8YCE6</accession>
<protein>
    <submittedName>
        <fullName evidence="2">Uncharacterized protein</fullName>
    </submittedName>
</protein>
<feature type="compositionally biased region" description="Gly residues" evidence="1">
    <location>
        <begin position="110"/>
        <end position="121"/>
    </location>
</feature>
<feature type="compositionally biased region" description="Basic and acidic residues" evidence="1">
    <location>
        <begin position="290"/>
        <end position="314"/>
    </location>
</feature>
<evidence type="ECO:0000313" key="3">
    <source>
        <dbReference type="Proteomes" id="UP001140560"/>
    </source>
</evidence>
<dbReference type="OrthoDB" id="2590867at2759"/>
<feature type="compositionally biased region" description="Basic and acidic residues" evidence="1">
    <location>
        <begin position="78"/>
        <end position="102"/>
    </location>
</feature>
<proteinExistence type="predicted"/>
<evidence type="ECO:0000313" key="2">
    <source>
        <dbReference type="EMBL" id="KAJ4373809.1"/>
    </source>
</evidence>
<dbReference type="EMBL" id="JAPEUY010000004">
    <property type="protein sequence ID" value="KAJ4373809.1"/>
    <property type="molecule type" value="Genomic_DNA"/>
</dbReference>
<gene>
    <name evidence="2" type="ORF">N0V83_002548</name>
</gene>
<feature type="compositionally biased region" description="Gly residues" evidence="1">
    <location>
        <begin position="206"/>
        <end position="226"/>
    </location>
</feature>
<sequence length="402" mass="39874">MAGTMDKIKAKVDQVMHKDKTHDDTTGPHSSHAANEADSRVNTTGPGHTGATGHSTTGTTGGLTGSSTTGGYGNTAGHHNDPTGPHDSKLGNKADPRVDSDRYGAAGNTSGAGGYGTGQYGEGHHTQGHHTAGHGTTATSAGGLTGALGGEHYTSDPTGPHETRTANKLDPRVDSDRYGATGNTSGAGGYGTGQYGEGHHTQGHSTTGGGLTGGGMTGSSTTGGYGHSDPTGPHDSRLGNKTDPRVDSDRYGTSGNTTGAGGFGTGQHGEGHHTAGGAGGFSNTSGGVGHHNDPSGPHDSRLGNKTDPRVDSDRYGAAGNTSGAGGYGTGQYGEGQGHHTQGHQHGHENTAGGYGGGNNTVGSGNSKTTAGPHNSDMLNKLDPRVDSDLDGGKTYGGNATRQ</sequence>
<feature type="compositionally biased region" description="Basic and acidic residues" evidence="1">
    <location>
        <begin position="1"/>
        <end position="26"/>
    </location>
</feature>
<feature type="compositionally biased region" description="Gly residues" evidence="1">
    <location>
        <begin position="258"/>
        <end position="280"/>
    </location>
</feature>
<dbReference type="Proteomes" id="UP001140560">
    <property type="component" value="Unassembled WGS sequence"/>
</dbReference>
<feature type="compositionally biased region" description="Gly residues" evidence="1">
    <location>
        <begin position="185"/>
        <end position="196"/>
    </location>
</feature>